<sequence>MTRNQDNKHSQDDAFLETHFEAARRHVPAPGDDVIQRILEDANAQQAAPCGPRVEPVQKAPHGIKALLDALGGWPAAASLSCAAAVGLWIGVAPPDVLTFVAQDYFSTQTDGAPAADADGGFDFLEEML</sequence>
<gene>
    <name evidence="1" type="ORF">RZ517_06275</name>
</gene>
<keyword evidence="2" id="KW-1185">Reference proteome</keyword>
<dbReference type="EMBL" id="CP146069">
    <property type="protein sequence ID" value="WWR47775.1"/>
    <property type="molecule type" value="Genomic_DNA"/>
</dbReference>
<dbReference type="RefSeq" id="WP_338550607.1">
    <property type="nucleotide sequence ID" value="NZ_CP146069.1"/>
</dbReference>
<reference evidence="1 2" key="1">
    <citation type="submission" date="2023-10" db="EMBL/GenBank/DDBJ databases">
        <title>Roseovarius strain S88 nov., isolated from a marine algae.</title>
        <authorList>
            <person name="Lee M.W."/>
            <person name="Lee J.K."/>
            <person name="Kim J.M."/>
            <person name="Choi D.G."/>
            <person name="Baek J.H."/>
            <person name="Bayburt H."/>
            <person name="Jung J.J."/>
            <person name="Han D.M."/>
            <person name="Jeon C.O."/>
        </authorList>
    </citation>
    <scope>NUCLEOTIDE SEQUENCE [LARGE SCALE GENOMIC DNA]</scope>
    <source>
        <strain evidence="1 2">S88</strain>
    </source>
</reference>
<organism evidence="1 2">
    <name type="scientific">Roseovarius phycicola</name>
    <dbReference type="NCBI Taxonomy" id="3080976"/>
    <lineage>
        <taxon>Bacteria</taxon>
        <taxon>Pseudomonadati</taxon>
        <taxon>Pseudomonadota</taxon>
        <taxon>Alphaproteobacteria</taxon>
        <taxon>Rhodobacterales</taxon>
        <taxon>Roseobacteraceae</taxon>
        <taxon>Roseovarius</taxon>
    </lineage>
</organism>
<proteinExistence type="predicted"/>
<evidence type="ECO:0008006" key="3">
    <source>
        <dbReference type="Google" id="ProtNLM"/>
    </source>
</evidence>
<accession>A0ABZ2HR76</accession>
<evidence type="ECO:0000313" key="2">
    <source>
        <dbReference type="Proteomes" id="UP001364156"/>
    </source>
</evidence>
<evidence type="ECO:0000313" key="1">
    <source>
        <dbReference type="EMBL" id="WWR47775.1"/>
    </source>
</evidence>
<dbReference type="Proteomes" id="UP001364156">
    <property type="component" value="Chromosome"/>
</dbReference>
<name>A0ABZ2HR76_9RHOB</name>
<protein>
    <recommendedName>
        <fullName evidence="3">Dihydroorotate dehydrogenase</fullName>
    </recommendedName>
</protein>